<dbReference type="PANTHER" id="PTHR30157">
    <property type="entry name" value="FERRIC REDUCTASE, NADPH-DEPENDENT"/>
    <property type="match status" value="1"/>
</dbReference>
<dbReference type="EMBL" id="FOAW01000001">
    <property type="protein sequence ID" value="SEK21295.1"/>
    <property type="molecule type" value="Genomic_DNA"/>
</dbReference>
<dbReference type="InterPro" id="IPR039261">
    <property type="entry name" value="FNR_nucleotide-bd"/>
</dbReference>
<dbReference type="InterPro" id="IPR039374">
    <property type="entry name" value="SIP_fam"/>
</dbReference>
<evidence type="ECO:0000313" key="2">
    <source>
        <dbReference type="EMBL" id="SEK21295.1"/>
    </source>
</evidence>
<organism evidence="2 3">
    <name type="scientific">Rhodococcus maanshanensis</name>
    <dbReference type="NCBI Taxonomy" id="183556"/>
    <lineage>
        <taxon>Bacteria</taxon>
        <taxon>Bacillati</taxon>
        <taxon>Actinomycetota</taxon>
        <taxon>Actinomycetes</taxon>
        <taxon>Mycobacteriales</taxon>
        <taxon>Nocardiaceae</taxon>
        <taxon>Rhodococcus</taxon>
    </lineage>
</organism>
<evidence type="ECO:0000313" key="3">
    <source>
        <dbReference type="Proteomes" id="UP000198677"/>
    </source>
</evidence>
<dbReference type="InterPro" id="IPR007037">
    <property type="entry name" value="SIP_rossman_dom"/>
</dbReference>
<dbReference type="InterPro" id="IPR013113">
    <property type="entry name" value="SIP_FAD-bd"/>
</dbReference>
<dbReference type="PROSITE" id="PS51384">
    <property type="entry name" value="FAD_FR"/>
    <property type="match status" value="1"/>
</dbReference>
<keyword evidence="3" id="KW-1185">Reference proteome</keyword>
<dbReference type="CDD" id="cd06193">
    <property type="entry name" value="siderophore_interacting"/>
    <property type="match status" value="1"/>
</dbReference>
<dbReference type="GO" id="GO:0016491">
    <property type="term" value="F:oxidoreductase activity"/>
    <property type="evidence" value="ECO:0007669"/>
    <property type="project" value="InterPro"/>
</dbReference>
<dbReference type="RefSeq" id="WP_072750234.1">
    <property type="nucleotide sequence ID" value="NZ_FOAW01000001.1"/>
</dbReference>
<reference evidence="3" key="1">
    <citation type="submission" date="2016-10" db="EMBL/GenBank/DDBJ databases">
        <authorList>
            <person name="Varghese N."/>
            <person name="Submissions S."/>
        </authorList>
    </citation>
    <scope>NUCLEOTIDE SEQUENCE [LARGE SCALE GENOMIC DNA]</scope>
    <source>
        <strain evidence="3">DSM 44675</strain>
    </source>
</reference>
<accession>A0A1H7FDH3</accession>
<dbReference type="Pfam" id="PF08021">
    <property type="entry name" value="FAD_binding_9"/>
    <property type="match status" value="1"/>
</dbReference>
<dbReference type="Pfam" id="PF04954">
    <property type="entry name" value="SIP"/>
    <property type="match status" value="1"/>
</dbReference>
<evidence type="ECO:0000259" key="1">
    <source>
        <dbReference type="PROSITE" id="PS51384"/>
    </source>
</evidence>
<dbReference type="InterPro" id="IPR017938">
    <property type="entry name" value="Riboflavin_synthase-like_b-brl"/>
</dbReference>
<gene>
    <name evidence="2" type="ORF">SAMN05444583_10168</name>
</gene>
<dbReference type="Gene3D" id="2.40.30.10">
    <property type="entry name" value="Translation factors"/>
    <property type="match status" value="1"/>
</dbReference>
<dbReference type="OrthoDB" id="9814826at2"/>
<protein>
    <submittedName>
        <fullName evidence="2">NADPH-dependent ferric siderophore reductase, contains FAD-binding and SIP domains</fullName>
    </submittedName>
</protein>
<name>A0A1H7FDH3_9NOCA</name>
<dbReference type="SUPFAM" id="SSF63380">
    <property type="entry name" value="Riboflavin synthase domain-like"/>
    <property type="match status" value="1"/>
</dbReference>
<dbReference type="InterPro" id="IPR017927">
    <property type="entry name" value="FAD-bd_FR_type"/>
</dbReference>
<dbReference type="Proteomes" id="UP000198677">
    <property type="component" value="Unassembled WGS sequence"/>
</dbReference>
<dbReference type="PANTHER" id="PTHR30157:SF0">
    <property type="entry name" value="NADPH-DEPENDENT FERRIC-CHELATE REDUCTASE"/>
    <property type="match status" value="1"/>
</dbReference>
<feature type="domain" description="FAD-binding FR-type" evidence="1">
    <location>
        <begin position="6"/>
        <end position="107"/>
    </location>
</feature>
<proteinExistence type="predicted"/>
<dbReference type="Gene3D" id="3.40.50.80">
    <property type="entry name" value="Nucleotide-binding domain of ferredoxin-NADP reductase (FNR) module"/>
    <property type="match status" value="1"/>
</dbReference>
<sequence length="273" mass="30291">MPTAEDPQFHAAVVSTTHLSPSLRRIRFGLADPAAFASSGDPDERLLIEFGDDHRRSYTVRHWDADTGSVDIDFAVHAGGRAAEWARAAEPGEPVRLSHPKGWYRPPTDARWQLLLADLSALPAAARIIEGLPQGTGVHLVAEIPEPADEQDWATDAELTVTWLHDTGNGRTPSALPAWLRAHRLQDGPGYIWSAGETGASRQIRRHVRRELGWTAERFDIMGYWQADKERWLARYAEVEPQIEALTMNELSAGRSIDEVRDAVDDALEQAGL</sequence>
<dbReference type="AlphaFoldDB" id="A0A1H7FDH3"/>